<feature type="region of interest" description="Disordered" evidence="1">
    <location>
        <begin position="1"/>
        <end position="30"/>
    </location>
</feature>
<dbReference type="Proteomes" id="UP000321103">
    <property type="component" value="Unassembled WGS sequence"/>
</dbReference>
<protein>
    <submittedName>
        <fullName evidence="3">Uncharacterized protein</fullName>
    </submittedName>
</protein>
<dbReference type="RefSeq" id="WP_062735809.1">
    <property type="nucleotide sequence ID" value="NZ_BJZS01000111.1"/>
</dbReference>
<feature type="transmembrane region" description="Helical" evidence="2">
    <location>
        <begin position="61"/>
        <end position="79"/>
    </location>
</feature>
<feature type="transmembrane region" description="Helical" evidence="2">
    <location>
        <begin position="37"/>
        <end position="55"/>
    </location>
</feature>
<keyword evidence="2" id="KW-0812">Transmembrane</keyword>
<reference evidence="3 4" key="1">
    <citation type="submission" date="2019-07" db="EMBL/GenBank/DDBJ databases">
        <title>Whole genome shotgun sequence of Kocuria turfanensis NBRC 107627.</title>
        <authorList>
            <person name="Hosoyama A."/>
            <person name="Uohara A."/>
            <person name="Ohji S."/>
            <person name="Ichikawa N."/>
        </authorList>
    </citation>
    <scope>NUCLEOTIDE SEQUENCE [LARGE SCALE GENOMIC DNA]</scope>
    <source>
        <strain evidence="3 4">NBRC 107627</strain>
    </source>
</reference>
<comment type="caution">
    <text evidence="3">The sequence shown here is derived from an EMBL/GenBank/DDBJ whole genome shotgun (WGS) entry which is preliminary data.</text>
</comment>
<dbReference type="AlphaFoldDB" id="A0A512IHI2"/>
<keyword evidence="2" id="KW-1133">Transmembrane helix</keyword>
<evidence type="ECO:0000313" key="3">
    <source>
        <dbReference type="EMBL" id="GEO97176.1"/>
    </source>
</evidence>
<accession>A0A512IHI2</accession>
<sequence>MTTPLVPELPEVPGTARSAPGREAGRHRAPDRTIERAAVLALLMLLGLALVLAAVSRVAPVVPLVTAAALLLVAVAALGRAPAADRAAPPARPAADGTTCGLEDRSDVLRCHRPAGHPGTHYDEGAGQAFEDTLAAHIGDAGAYYLDRQGRPVPIDDAF</sequence>
<keyword evidence="2" id="KW-0472">Membrane</keyword>
<evidence type="ECO:0000256" key="2">
    <source>
        <dbReference type="SAM" id="Phobius"/>
    </source>
</evidence>
<proteinExistence type="predicted"/>
<gene>
    <name evidence="3" type="ORF">KTU01_32990</name>
</gene>
<dbReference type="EMBL" id="BJZS01000111">
    <property type="protein sequence ID" value="GEO97176.1"/>
    <property type="molecule type" value="Genomic_DNA"/>
</dbReference>
<evidence type="ECO:0000256" key="1">
    <source>
        <dbReference type="SAM" id="MobiDB-lite"/>
    </source>
</evidence>
<name>A0A512IHI2_9MICC</name>
<keyword evidence="4" id="KW-1185">Reference proteome</keyword>
<evidence type="ECO:0000313" key="4">
    <source>
        <dbReference type="Proteomes" id="UP000321103"/>
    </source>
</evidence>
<organism evidence="3 4">
    <name type="scientific">Kocuria turfanensis</name>
    <dbReference type="NCBI Taxonomy" id="388357"/>
    <lineage>
        <taxon>Bacteria</taxon>
        <taxon>Bacillati</taxon>
        <taxon>Actinomycetota</taxon>
        <taxon>Actinomycetes</taxon>
        <taxon>Micrococcales</taxon>
        <taxon>Micrococcaceae</taxon>
        <taxon>Kocuria</taxon>
    </lineage>
</organism>